<reference evidence="2 3" key="1">
    <citation type="submission" date="2019-05" db="EMBL/GenBank/DDBJ databases">
        <title>Another draft genome of Portunus trituberculatus and its Hox gene families provides insights of decapod evolution.</title>
        <authorList>
            <person name="Jeong J.-H."/>
            <person name="Song I."/>
            <person name="Kim S."/>
            <person name="Choi T."/>
            <person name="Kim D."/>
            <person name="Ryu S."/>
            <person name="Kim W."/>
        </authorList>
    </citation>
    <scope>NUCLEOTIDE SEQUENCE [LARGE SCALE GENOMIC DNA]</scope>
    <source>
        <tissue evidence="2">Muscle</tissue>
    </source>
</reference>
<protein>
    <submittedName>
        <fullName evidence="2">Uncharacterized protein</fullName>
    </submittedName>
</protein>
<evidence type="ECO:0000313" key="2">
    <source>
        <dbReference type="EMBL" id="MPC54862.1"/>
    </source>
</evidence>
<name>A0A5B7G7C9_PORTR</name>
<dbReference type="AlphaFoldDB" id="A0A5B7G7C9"/>
<accession>A0A5B7G7C9</accession>
<feature type="region of interest" description="Disordered" evidence="1">
    <location>
        <begin position="74"/>
        <end position="114"/>
    </location>
</feature>
<gene>
    <name evidence="2" type="ORF">E2C01_048792</name>
</gene>
<proteinExistence type="predicted"/>
<sequence>MMCGRGAKASEEMCKCVIYGIRLITEVMMGLHGMIKDERTGRAKGQSWVMSEAVRVCRVMICPQVKLGMKRELQCSQPGRPGSSRRCAATEPTHAQGLRAAPATQSPPTQPPHLPYTLPPLLDFLAYRHS</sequence>
<dbReference type="Proteomes" id="UP000324222">
    <property type="component" value="Unassembled WGS sequence"/>
</dbReference>
<keyword evidence="3" id="KW-1185">Reference proteome</keyword>
<evidence type="ECO:0000256" key="1">
    <source>
        <dbReference type="SAM" id="MobiDB-lite"/>
    </source>
</evidence>
<organism evidence="2 3">
    <name type="scientific">Portunus trituberculatus</name>
    <name type="common">Swimming crab</name>
    <name type="synonym">Neptunus trituberculatus</name>
    <dbReference type="NCBI Taxonomy" id="210409"/>
    <lineage>
        <taxon>Eukaryota</taxon>
        <taxon>Metazoa</taxon>
        <taxon>Ecdysozoa</taxon>
        <taxon>Arthropoda</taxon>
        <taxon>Crustacea</taxon>
        <taxon>Multicrustacea</taxon>
        <taxon>Malacostraca</taxon>
        <taxon>Eumalacostraca</taxon>
        <taxon>Eucarida</taxon>
        <taxon>Decapoda</taxon>
        <taxon>Pleocyemata</taxon>
        <taxon>Brachyura</taxon>
        <taxon>Eubrachyura</taxon>
        <taxon>Portunoidea</taxon>
        <taxon>Portunidae</taxon>
        <taxon>Portuninae</taxon>
        <taxon>Portunus</taxon>
    </lineage>
</organism>
<dbReference type="EMBL" id="VSRR010012693">
    <property type="protein sequence ID" value="MPC54862.1"/>
    <property type="molecule type" value="Genomic_DNA"/>
</dbReference>
<evidence type="ECO:0000313" key="3">
    <source>
        <dbReference type="Proteomes" id="UP000324222"/>
    </source>
</evidence>
<comment type="caution">
    <text evidence="2">The sequence shown here is derived from an EMBL/GenBank/DDBJ whole genome shotgun (WGS) entry which is preliminary data.</text>
</comment>